<sequence length="116" mass="12802">MQTAAGAFGGGLHRRTECNTAYGGKCGEQQPFRNFKLWTWKEKEIATVTHRGFMFHTLNALGKDLHPLMEAEVVKHVIGSGNSETNYNGKIPCRLDLPSDSAPERHSEKVTSKSSA</sequence>
<dbReference type="EMBL" id="JBBNAE010000007">
    <property type="protein sequence ID" value="KAK9110818.1"/>
    <property type="molecule type" value="Genomic_DNA"/>
</dbReference>
<protein>
    <submittedName>
        <fullName evidence="2">Uncharacterized protein</fullName>
    </submittedName>
</protein>
<evidence type="ECO:0000313" key="3">
    <source>
        <dbReference type="Proteomes" id="UP001417504"/>
    </source>
</evidence>
<evidence type="ECO:0000313" key="2">
    <source>
        <dbReference type="EMBL" id="KAK9110818.1"/>
    </source>
</evidence>
<dbReference type="AlphaFoldDB" id="A0AAP0I8V6"/>
<feature type="compositionally biased region" description="Basic and acidic residues" evidence="1">
    <location>
        <begin position="102"/>
        <end position="116"/>
    </location>
</feature>
<proteinExistence type="predicted"/>
<comment type="caution">
    <text evidence="2">The sequence shown here is derived from an EMBL/GenBank/DDBJ whole genome shotgun (WGS) entry which is preliminary data.</text>
</comment>
<keyword evidence="3" id="KW-1185">Reference proteome</keyword>
<accession>A0AAP0I8V6</accession>
<organism evidence="2 3">
    <name type="scientific">Stephania japonica</name>
    <dbReference type="NCBI Taxonomy" id="461633"/>
    <lineage>
        <taxon>Eukaryota</taxon>
        <taxon>Viridiplantae</taxon>
        <taxon>Streptophyta</taxon>
        <taxon>Embryophyta</taxon>
        <taxon>Tracheophyta</taxon>
        <taxon>Spermatophyta</taxon>
        <taxon>Magnoliopsida</taxon>
        <taxon>Ranunculales</taxon>
        <taxon>Menispermaceae</taxon>
        <taxon>Menispermoideae</taxon>
        <taxon>Cissampelideae</taxon>
        <taxon>Stephania</taxon>
    </lineage>
</organism>
<gene>
    <name evidence="2" type="ORF">Sjap_018878</name>
</gene>
<evidence type="ECO:0000256" key="1">
    <source>
        <dbReference type="SAM" id="MobiDB-lite"/>
    </source>
</evidence>
<reference evidence="2 3" key="1">
    <citation type="submission" date="2024-01" db="EMBL/GenBank/DDBJ databases">
        <title>Genome assemblies of Stephania.</title>
        <authorList>
            <person name="Yang L."/>
        </authorList>
    </citation>
    <scope>NUCLEOTIDE SEQUENCE [LARGE SCALE GENOMIC DNA]</scope>
    <source>
        <strain evidence="2">QJT</strain>
        <tissue evidence="2">Leaf</tissue>
    </source>
</reference>
<feature type="region of interest" description="Disordered" evidence="1">
    <location>
        <begin position="92"/>
        <end position="116"/>
    </location>
</feature>
<name>A0AAP0I8V6_9MAGN</name>
<dbReference type="Proteomes" id="UP001417504">
    <property type="component" value="Unassembled WGS sequence"/>
</dbReference>